<dbReference type="GO" id="GO:0035556">
    <property type="term" value="P:intracellular signal transduction"/>
    <property type="evidence" value="ECO:0007669"/>
    <property type="project" value="InterPro"/>
</dbReference>
<dbReference type="AlphaFoldDB" id="A0A1M7U511"/>
<dbReference type="PRINTS" id="PR00111">
    <property type="entry name" value="ABHYDROLASE"/>
</dbReference>
<feature type="domain" description="Guanylate cyclase" evidence="1">
    <location>
        <begin position="7"/>
        <end position="122"/>
    </location>
</feature>
<organism evidence="2 3">
    <name type="scientific">Bradyrhizobium erythrophlei</name>
    <dbReference type="NCBI Taxonomy" id="1437360"/>
    <lineage>
        <taxon>Bacteria</taxon>
        <taxon>Pseudomonadati</taxon>
        <taxon>Pseudomonadota</taxon>
        <taxon>Alphaproteobacteria</taxon>
        <taxon>Hyphomicrobiales</taxon>
        <taxon>Nitrobacteraceae</taxon>
        <taxon>Bradyrhizobium</taxon>
    </lineage>
</organism>
<accession>A0A1M7U511</accession>
<dbReference type="CDD" id="cd07302">
    <property type="entry name" value="CHD"/>
    <property type="match status" value="1"/>
</dbReference>
<dbReference type="SUPFAM" id="SSF55073">
    <property type="entry name" value="Nucleotide cyclase"/>
    <property type="match status" value="1"/>
</dbReference>
<evidence type="ECO:0000259" key="1">
    <source>
        <dbReference type="PROSITE" id="PS50125"/>
    </source>
</evidence>
<dbReference type="PANTHER" id="PTHR43433">
    <property type="entry name" value="HYDROLASE, ALPHA/BETA FOLD FAMILY PROTEIN"/>
    <property type="match status" value="1"/>
</dbReference>
<dbReference type="GO" id="GO:0004016">
    <property type="term" value="F:adenylate cyclase activity"/>
    <property type="evidence" value="ECO:0007669"/>
    <property type="project" value="UniProtKB-ARBA"/>
</dbReference>
<dbReference type="GO" id="GO:0009190">
    <property type="term" value="P:cyclic nucleotide biosynthetic process"/>
    <property type="evidence" value="ECO:0007669"/>
    <property type="project" value="InterPro"/>
</dbReference>
<dbReference type="Pfam" id="PF00561">
    <property type="entry name" value="Abhydrolase_1"/>
    <property type="match status" value="1"/>
</dbReference>
<dbReference type="InterPro" id="IPR029787">
    <property type="entry name" value="Nucleotide_cyclase"/>
</dbReference>
<dbReference type="InterPro" id="IPR029058">
    <property type="entry name" value="AB_hydrolase_fold"/>
</dbReference>
<dbReference type="SUPFAM" id="SSF53474">
    <property type="entry name" value="alpha/beta-Hydrolases"/>
    <property type="match status" value="1"/>
</dbReference>
<dbReference type="RefSeq" id="WP_072819541.1">
    <property type="nucleotide sequence ID" value="NZ_LT670849.1"/>
</dbReference>
<protein>
    <submittedName>
        <fullName evidence="2">Adenylate cyclase, class 3</fullName>
    </submittedName>
</protein>
<dbReference type="Gene3D" id="3.30.70.1230">
    <property type="entry name" value="Nucleotide cyclase"/>
    <property type="match status" value="1"/>
</dbReference>
<gene>
    <name evidence="2" type="ORF">SAMN05444170_3536</name>
</gene>
<evidence type="ECO:0000313" key="2">
    <source>
        <dbReference type="EMBL" id="SHN77940.1"/>
    </source>
</evidence>
<dbReference type="EMBL" id="LT670849">
    <property type="protein sequence ID" value="SHN77940.1"/>
    <property type="molecule type" value="Genomic_DNA"/>
</dbReference>
<sequence length="476" mass="52213">MQRRLAAILAADVVGYSRLMGTDEMGTLTSLKSHRRELVDSCIAENRGRIVKTTGDGMLVEFASVIDAVGCAVNVQRSMVRRNVSIPPEKQIVFRIGINIGDIIIDGDDIFGDGVNIAARLETLCEPGGVCISRAANDQIRDKLSMAFADLGEQAVKNISHAVGVFGLTAKDIEALPESAASVSAEDGRATTNPYEQEIHFCQTKDGVQLAHSRMGQGPPIVKTGNWMTHLEFDFESPIWRHLYRELSRDHTFFRYDARGNGLSDREVPDVSFENFVDDLETVVDAAGIDRFALLGISQGAAVSVAYAVRHPERVSHLVLLGGYAVGWKKRARTAAEKEAGEAMLTLVRLGWGQENSAFRQLFTSQFMPGGTKEQSDWFNELQRISTSSADAARNLSANGETDVSSLLSQVKVPTLVMHARHDARVPFESGRRLAAGIPGARFVPLESQNHLILESEPAFARFLEELRSFIDADRL</sequence>
<proteinExistence type="predicted"/>
<name>A0A1M7U511_9BRAD</name>
<dbReference type="PROSITE" id="PS50125">
    <property type="entry name" value="GUANYLATE_CYCLASE_2"/>
    <property type="match status" value="1"/>
</dbReference>
<dbReference type="Proteomes" id="UP000184096">
    <property type="component" value="Chromosome I"/>
</dbReference>
<dbReference type="InterPro" id="IPR000073">
    <property type="entry name" value="AB_hydrolase_1"/>
</dbReference>
<evidence type="ECO:0000313" key="3">
    <source>
        <dbReference type="Proteomes" id="UP000184096"/>
    </source>
</evidence>
<dbReference type="InterPro" id="IPR001054">
    <property type="entry name" value="A/G_cyclase"/>
</dbReference>
<reference evidence="3" key="1">
    <citation type="submission" date="2016-11" db="EMBL/GenBank/DDBJ databases">
        <authorList>
            <person name="Varghese N."/>
            <person name="Submissions S."/>
        </authorList>
    </citation>
    <scope>NUCLEOTIDE SEQUENCE [LARGE SCALE GENOMIC DNA]</scope>
    <source>
        <strain evidence="3">GAS401</strain>
    </source>
</reference>
<keyword evidence="3" id="KW-1185">Reference proteome</keyword>
<dbReference type="Pfam" id="PF00211">
    <property type="entry name" value="Guanylate_cyc"/>
    <property type="match status" value="1"/>
</dbReference>
<dbReference type="OrthoDB" id="7267294at2"/>
<dbReference type="PANTHER" id="PTHR43433:SF5">
    <property type="entry name" value="AB HYDROLASE-1 DOMAIN-CONTAINING PROTEIN"/>
    <property type="match status" value="1"/>
</dbReference>
<dbReference type="InterPro" id="IPR050471">
    <property type="entry name" value="AB_hydrolase"/>
</dbReference>
<dbReference type="Gene3D" id="3.40.50.1820">
    <property type="entry name" value="alpha/beta hydrolase"/>
    <property type="match status" value="1"/>
</dbReference>